<evidence type="ECO:0000256" key="5">
    <source>
        <dbReference type="ARBA" id="ARBA00023175"/>
    </source>
</evidence>
<keyword evidence="5" id="KW-0505">Motor protein</keyword>
<organism evidence="6 7">
    <name type="scientific">Coptis chinensis</name>
    <dbReference type="NCBI Taxonomy" id="261450"/>
    <lineage>
        <taxon>Eukaryota</taxon>
        <taxon>Viridiplantae</taxon>
        <taxon>Streptophyta</taxon>
        <taxon>Embryophyta</taxon>
        <taxon>Tracheophyta</taxon>
        <taxon>Spermatophyta</taxon>
        <taxon>Magnoliopsida</taxon>
        <taxon>Ranunculales</taxon>
        <taxon>Ranunculaceae</taxon>
        <taxon>Coptidoideae</taxon>
        <taxon>Coptis</taxon>
    </lineage>
</organism>
<evidence type="ECO:0000256" key="1">
    <source>
        <dbReference type="ARBA" id="ARBA00022701"/>
    </source>
</evidence>
<dbReference type="PANTHER" id="PTHR37739">
    <property type="entry name" value="KINESIN-LIKE PROTEIN KIN-12D"/>
    <property type="match status" value="1"/>
</dbReference>
<protein>
    <submittedName>
        <fullName evidence="6">Uncharacterized protein</fullName>
    </submittedName>
</protein>
<dbReference type="SUPFAM" id="SSF52540">
    <property type="entry name" value="P-loop containing nucleoside triphosphate hydrolases"/>
    <property type="match status" value="1"/>
</dbReference>
<keyword evidence="1" id="KW-0493">Microtubule</keyword>
<dbReference type="GO" id="GO:0005874">
    <property type="term" value="C:microtubule"/>
    <property type="evidence" value="ECO:0007669"/>
    <property type="project" value="UniProtKB-KW"/>
</dbReference>
<evidence type="ECO:0000256" key="2">
    <source>
        <dbReference type="ARBA" id="ARBA00022741"/>
    </source>
</evidence>
<dbReference type="InterPro" id="IPR044986">
    <property type="entry name" value="KIF15/KIN-12"/>
</dbReference>
<keyword evidence="2" id="KW-0547">Nucleotide-binding</keyword>
<dbReference type="GO" id="GO:0005524">
    <property type="term" value="F:ATP binding"/>
    <property type="evidence" value="ECO:0007669"/>
    <property type="project" value="UniProtKB-KW"/>
</dbReference>
<dbReference type="InterPro" id="IPR027417">
    <property type="entry name" value="P-loop_NTPase"/>
</dbReference>
<dbReference type="EMBL" id="JADFTS010000001">
    <property type="protein sequence ID" value="KAF9625195.1"/>
    <property type="molecule type" value="Genomic_DNA"/>
</dbReference>
<gene>
    <name evidence="6" type="ORF">IFM89_020115</name>
</gene>
<evidence type="ECO:0000313" key="6">
    <source>
        <dbReference type="EMBL" id="KAF9625195.1"/>
    </source>
</evidence>
<keyword evidence="7" id="KW-1185">Reference proteome</keyword>
<dbReference type="Proteomes" id="UP000631114">
    <property type="component" value="Unassembled WGS sequence"/>
</dbReference>
<keyword evidence="3" id="KW-0067">ATP-binding</keyword>
<reference evidence="6 7" key="1">
    <citation type="submission" date="2020-10" db="EMBL/GenBank/DDBJ databases">
        <title>The Coptis chinensis genome and diversification of protoberbering-type alkaloids.</title>
        <authorList>
            <person name="Wang B."/>
            <person name="Shu S."/>
            <person name="Song C."/>
            <person name="Liu Y."/>
        </authorList>
    </citation>
    <scope>NUCLEOTIDE SEQUENCE [LARGE SCALE GENOMIC DNA]</scope>
    <source>
        <strain evidence="6">HL-2020</strain>
        <tissue evidence="6">Leaf</tissue>
    </source>
</reference>
<accession>A0A835MAB3</accession>
<comment type="caution">
    <text evidence="6">The sequence shown here is derived from an EMBL/GenBank/DDBJ whole genome shotgun (WGS) entry which is preliminary data.</text>
</comment>
<dbReference type="PANTHER" id="PTHR37739:SF14">
    <property type="entry name" value="KINESIN-LIKE PROTEIN KIN-12E"/>
    <property type="match status" value="1"/>
</dbReference>
<evidence type="ECO:0000256" key="3">
    <source>
        <dbReference type="ARBA" id="ARBA00022840"/>
    </source>
</evidence>
<keyword evidence="4" id="KW-0175">Coiled coil</keyword>
<proteinExistence type="predicted"/>
<dbReference type="Gene3D" id="3.40.850.10">
    <property type="entry name" value="Kinesin motor domain"/>
    <property type="match status" value="1"/>
</dbReference>
<name>A0A835MAB3_9MAGN</name>
<feature type="non-terminal residue" evidence="6">
    <location>
        <position position="118"/>
    </location>
</feature>
<sequence length="118" mass="13895">MKYKNMIVFRVLSWKKIYLSGKIIMCRIRPLSNYEISIQGNSKCVRHDSSRTITWSGPPESRFTFDHVADENVTQDCLWWRIEWVAITVAWLPMDKLLSTLPFVIALFFKDTGCFPFL</sequence>
<evidence type="ECO:0000256" key="4">
    <source>
        <dbReference type="ARBA" id="ARBA00023054"/>
    </source>
</evidence>
<dbReference type="InterPro" id="IPR036961">
    <property type="entry name" value="Kinesin_motor_dom_sf"/>
</dbReference>
<dbReference type="AlphaFoldDB" id="A0A835MAB3"/>
<evidence type="ECO:0000313" key="7">
    <source>
        <dbReference type="Proteomes" id="UP000631114"/>
    </source>
</evidence>